<proteinExistence type="predicted"/>
<feature type="compositionally biased region" description="Basic residues" evidence="1">
    <location>
        <begin position="79"/>
        <end position="91"/>
    </location>
</feature>
<evidence type="ECO:0000256" key="1">
    <source>
        <dbReference type="SAM" id="MobiDB-lite"/>
    </source>
</evidence>
<protein>
    <submittedName>
        <fullName evidence="2">Uncharacterized protein</fullName>
    </submittedName>
</protein>
<accession>A0AA87Z800</accession>
<dbReference type="Gramene" id="FCD_00004950-RA">
    <property type="protein sequence ID" value="FCD_00004950-RA:cds"/>
    <property type="gene ID" value="FCD_00004950"/>
</dbReference>
<dbReference type="Proteomes" id="UP001187192">
    <property type="component" value="Unassembled WGS sequence"/>
</dbReference>
<dbReference type="EMBL" id="BTGU01000003">
    <property type="protein sequence ID" value="GMN31904.1"/>
    <property type="molecule type" value="Genomic_DNA"/>
</dbReference>
<feature type="compositionally biased region" description="Polar residues" evidence="1">
    <location>
        <begin position="99"/>
        <end position="110"/>
    </location>
</feature>
<dbReference type="AlphaFoldDB" id="A0AA87Z800"/>
<gene>
    <name evidence="2" type="ORF">TIFTF001_003452</name>
</gene>
<evidence type="ECO:0000313" key="2">
    <source>
        <dbReference type="EMBL" id="GMN31904.1"/>
    </source>
</evidence>
<evidence type="ECO:0000313" key="3">
    <source>
        <dbReference type="Proteomes" id="UP001187192"/>
    </source>
</evidence>
<feature type="region of interest" description="Disordered" evidence="1">
    <location>
        <begin position="39"/>
        <end position="110"/>
    </location>
</feature>
<feature type="compositionally biased region" description="Basic and acidic residues" evidence="1">
    <location>
        <begin position="68"/>
        <end position="78"/>
    </location>
</feature>
<sequence>MRLFYKFNKLPEVLLLNLTVYNWRARSEKSTKRVENLTHRVGIGGGGGEAPPDDGAVGSGGVKRRRMAEHGGGRDSMGRHRAARPHARHGSALHDSVSRGESGSHMCNSD</sequence>
<keyword evidence="3" id="KW-1185">Reference proteome</keyword>
<organism evidence="2 3">
    <name type="scientific">Ficus carica</name>
    <name type="common">Common fig</name>
    <dbReference type="NCBI Taxonomy" id="3494"/>
    <lineage>
        <taxon>Eukaryota</taxon>
        <taxon>Viridiplantae</taxon>
        <taxon>Streptophyta</taxon>
        <taxon>Embryophyta</taxon>
        <taxon>Tracheophyta</taxon>
        <taxon>Spermatophyta</taxon>
        <taxon>Magnoliopsida</taxon>
        <taxon>eudicotyledons</taxon>
        <taxon>Gunneridae</taxon>
        <taxon>Pentapetalae</taxon>
        <taxon>rosids</taxon>
        <taxon>fabids</taxon>
        <taxon>Rosales</taxon>
        <taxon>Moraceae</taxon>
        <taxon>Ficeae</taxon>
        <taxon>Ficus</taxon>
    </lineage>
</organism>
<name>A0AA87Z800_FICCA</name>
<comment type="caution">
    <text evidence="2">The sequence shown here is derived from an EMBL/GenBank/DDBJ whole genome shotgun (WGS) entry which is preliminary data.</text>
</comment>
<reference evidence="2" key="1">
    <citation type="submission" date="2023-07" db="EMBL/GenBank/DDBJ databases">
        <title>draft genome sequence of fig (Ficus carica).</title>
        <authorList>
            <person name="Takahashi T."/>
            <person name="Nishimura K."/>
        </authorList>
    </citation>
    <scope>NUCLEOTIDE SEQUENCE</scope>
</reference>